<keyword evidence="2" id="KW-1185">Reference proteome</keyword>
<proteinExistence type="predicted"/>
<dbReference type="EMBL" id="KZ302017">
    <property type="protein sequence ID" value="PFH49872.1"/>
    <property type="molecule type" value="Genomic_DNA"/>
</dbReference>
<feature type="non-terminal residue" evidence="1">
    <location>
        <position position="55"/>
    </location>
</feature>
<protein>
    <submittedName>
        <fullName evidence="1">Uncharacterized protein</fullName>
    </submittedName>
</protein>
<name>A0A2A9NQA7_9AGAR</name>
<evidence type="ECO:0000313" key="2">
    <source>
        <dbReference type="Proteomes" id="UP000242287"/>
    </source>
</evidence>
<evidence type="ECO:0000313" key="1">
    <source>
        <dbReference type="EMBL" id="PFH49872.1"/>
    </source>
</evidence>
<accession>A0A2A9NQA7</accession>
<dbReference type="Proteomes" id="UP000242287">
    <property type="component" value="Unassembled WGS sequence"/>
</dbReference>
<reference evidence="1 2" key="1">
    <citation type="submission" date="2014-02" db="EMBL/GenBank/DDBJ databases">
        <title>Transposable element dynamics among asymbiotic and ectomycorrhizal Amanita fungi.</title>
        <authorList>
            <consortium name="DOE Joint Genome Institute"/>
            <person name="Hess J."/>
            <person name="Skrede I."/>
            <person name="Wolfe B."/>
            <person name="LaButti K."/>
            <person name="Ohm R.A."/>
            <person name="Grigoriev I.V."/>
            <person name="Pringle A."/>
        </authorList>
    </citation>
    <scope>NUCLEOTIDE SEQUENCE [LARGE SCALE GENOMIC DNA]</scope>
    <source>
        <strain evidence="1 2">SKay4041</strain>
    </source>
</reference>
<sequence>MSIKSSGFIGNETTGESLWLYLPPVADLSFPCTVLWPTIAPEKKRKSNISQSTRG</sequence>
<dbReference type="AlphaFoldDB" id="A0A2A9NQA7"/>
<gene>
    <name evidence="1" type="ORF">AMATHDRAFT_62259</name>
</gene>
<organism evidence="1 2">
    <name type="scientific">Amanita thiersii Skay4041</name>
    <dbReference type="NCBI Taxonomy" id="703135"/>
    <lineage>
        <taxon>Eukaryota</taxon>
        <taxon>Fungi</taxon>
        <taxon>Dikarya</taxon>
        <taxon>Basidiomycota</taxon>
        <taxon>Agaricomycotina</taxon>
        <taxon>Agaricomycetes</taxon>
        <taxon>Agaricomycetidae</taxon>
        <taxon>Agaricales</taxon>
        <taxon>Pluteineae</taxon>
        <taxon>Amanitaceae</taxon>
        <taxon>Amanita</taxon>
    </lineage>
</organism>